<dbReference type="EMBL" id="KN840407">
    <property type="protein sequence ID" value="KIJ57443.1"/>
    <property type="molecule type" value="Genomic_DNA"/>
</dbReference>
<gene>
    <name evidence="1" type="ORF">HYDPIDRAFT_120604</name>
</gene>
<proteinExistence type="predicted"/>
<protein>
    <submittedName>
        <fullName evidence="1">Uncharacterized protein</fullName>
    </submittedName>
</protein>
<evidence type="ECO:0000313" key="1">
    <source>
        <dbReference type="EMBL" id="KIJ57443.1"/>
    </source>
</evidence>
<dbReference type="Proteomes" id="UP000053820">
    <property type="component" value="Unassembled WGS sequence"/>
</dbReference>
<dbReference type="AlphaFoldDB" id="A0A0C2PQY4"/>
<sequence length="51" mass="5855">MIVPTRSRGVCQNIRRPSAIPVPVASTGTWSLLNRRSPQQYWDEERVFVAK</sequence>
<name>A0A0C2PQY4_9AGAM</name>
<dbReference type="HOGENOM" id="CLU_3106665_0_0_1"/>
<organism evidence="1 2">
    <name type="scientific">Hydnomerulius pinastri MD-312</name>
    <dbReference type="NCBI Taxonomy" id="994086"/>
    <lineage>
        <taxon>Eukaryota</taxon>
        <taxon>Fungi</taxon>
        <taxon>Dikarya</taxon>
        <taxon>Basidiomycota</taxon>
        <taxon>Agaricomycotina</taxon>
        <taxon>Agaricomycetes</taxon>
        <taxon>Agaricomycetidae</taxon>
        <taxon>Boletales</taxon>
        <taxon>Boletales incertae sedis</taxon>
        <taxon>Leucogyrophana</taxon>
    </lineage>
</organism>
<evidence type="ECO:0000313" key="2">
    <source>
        <dbReference type="Proteomes" id="UP000053820"/>
    </source>
</evidence>
<keyword evidence="2" id="KW-1185">Reference proteome</keyword>
<accession>A0A0C2PQY4</accession>
<reference evidence="1 2" key="1">
    <citation type="submission" date="2014-04" db="EMBL/GenBank/DDBJ databases">
        <title>Evolutionary Origins and Diversification of the Mycorrhizal Mutualists.</title>
        <authorList>
            <consortium name="DOE Joint Genome Institute"/>
            <consortium name="Mycorrhizal Genomics Consortium"/>
            <person name="Kohler A."/>
            <person name="Kuo A."/>
            <person name="Nagy L.G."/>
            <person name="Floudas D."/>
            <person name="Copeland A."/>
            <person name="Barry K.W."/>
            <person name="Cichocki N."/>
            <person name="Veneault-Fourrey C."/>
            <person name="LaButti K."/>
            <person name="Lindquist E.A."/>
            <person name="Lipzen A."/>
            <person name="Lundell T."/>
            <person name="Morin E."/>
            <person name="Murat C."/>
            <person name="Riley R."/>
            <person name="Ohm R."/>
            <person name="Sun H."/>
            <person name="Tunlid A."/>
            <person name="Henrissat B."/>
            <person name="Grigoriev I.V."/>
            <person name="Hibbett D.S."/>
            <person name="Martin F."/>
        </authorList>
    </citation>
    <scope>NUCLEOTIDE SEQUENCE [LARGE SCALE GENOMIC DNA]</scope>
    <source>
        <strain evidence="1 2">MD-312</strain>
    </source>
</reference>